<dbReference type="AlphaFoldDB" id="A0A1H4KGU6"/>
<keyword evidence="2" id="KW-1185">Reference proteome</keyword>
<dbReference type="SUPFAM" id="SSF52980">
    <property type="entry name" value="Restriction endonuclease-like"/>
    <property type="match status" value="1"/>
</dbReference>
<accession>A0A1H4KGU6</accession>
<gene>
    <name evidence="1" type="ORF">SAMN04489745_0637</name>
</gene>
<dbReference type="STRING" id="156980.SAMN04489745_0637"/>
<evidence type="ECO:0000313" key="2">
    <source>
        <dbReference type="Proteomes" id="UP000182652"/>
    </source>
</evidence>
<evidence type="ECO:0008006" key="3">
    <source>
        <dbReference type="Google" id="ProtNLM"/>
    </source>
</evidence>
<organism evidence="1 2">
    <name type="scientific">Arthrobacter woluwensis</name>
    <dbReference type="NCBI Taxonomy" id="156980"/>
    <lineage>
        <taxon>Bacteria</taxon>
        <taxon>Bacillati</taxon>
        <taxon>Actinomycetota</taxon>
        <taxon>Actinomycetes</taxon>
        <taxon>Micrococcales</taxon>
        <taxon>Micrococcaceae</taxon>
        <taxon>Arthrobacter</taxon>
    </lineage>
</organism>
<evidence type="ECO:0000313" key="1">
    <source>
        <dbReference type="EMBL" id="SEB57623.1"/>
    </source>
</evidence>
<name>A0A1H4KGU6_9MICC</name>
<proteinExistence type="predicted"/>
<dbReference type="RefSeq" id="WP_066213928.1">
    <property type="nucleotide sequence ID" value="NZ_FNSN01000003.1"/>
</dbReference>
<dbReference type="Gene3D" id="3.40.960.10">
    <property type="entry name" value="VSR Endonuclease"/>
    <property type="match status" value="1"/>
</dbReference>
<dbReference type="EMBL" id="FNSN01000003">
    <property type="protein sequence ID" value="SEB57623.1"/>
    <property type="molecule type" value="Genomic_DNA"/>
</dbReference>
<reference evidence="1 2" key="1">
    <citation type="submission" date="2016-10" db="EMBL/GenBank/DDBJ databases">
        <authorList>
            <person name="de Groot N.N."/>
        </authorList>
    </citation>
    <scope>NUCLEOTIDE SEQUENCE [LARGE SCALE GENOMIC DNA]</scope>
    <source>
        <strain evidence="1 2">DSM 10495</strain>
    </source>
</reference>
<dbReference type="Proteomes" id="UP000182652">
    <property type="component" value="Unassembled WGS sequence"/>
</dbReference>
<protein>
    <recommendedName>
        <fullName evidence="3">DUF559 domain-containing protein</fullName>
    </recommendedName>
</protein>
<sequence length="307" mass="33906">MRAQELPERFLNTSFTVAEARESGVSSSRLRAADLRAPSRGIRIPRGADPTLLASLRALTALDDATAVSELTAARARGIPLPFWCDQRIHVSRTRGGTHPRRAGVVGHRTLLLPGEVEYLAGVRITSAARTWLDLAHHLPLADLVAAGDHLVNEHGPDHPFPRVPLCTVADLRRVTMAHPKMKGKRNAMAALDLIRPGADSVQETRMRLILVDHGVPEPELNVVLYDPWGNPRVWPDLAYPRQRLSVQYDGKVHGAERQYDRDIARATITAELGWQELRISAADLRGTWPSVVRKVQRALRAAGEPS</sequence>
<dbReference type="InterPro" id="IPR011335">
    <property type="entry name" value="Restrct_endonuc-II-like"/>
</dbReference>